<dbReference type="InterPro" id="IPR043519">
    <property type="entry name" value="NT_sf"/>
</dbReference>
<dbReference type="InterPro" id="IPR002934">
    <property type="entry name" value="Polymerase_NTP_transf_dom"/>
</dbReference>
<evidence type="ECO:0000313" key="3">
    <source>
        <dbReference type="Proteomes" id="UP001108027"/>
    </source>
</evidence>
<name>A0A9Q3YQ77_9GAMM</name>
<dbReference type="Gene3D" id="3.30.460.10">
    <property type="entry name" value="Beta Polymerase, domain 2"/>
    <property type="match status" value="1"/>
</dbReference>
<dbReference type="AlphaFoldDB" id="A0A9Q3YQ77"/>
<protein>
    <submittedName>
        <fullName evidence="2">Nucleotidyltransferase domain-containing protein</fullName>
    </submittedName>
</protein>
<dbReference type="Proteomes" id="UP001108027">
    <property type="component" value="Unassembled WGS sequence"/>
</dbReference>
<dbReference type="SUPFAM" id="SSF81301">
    <property type="entry name" value="Nucleotidyltransferase"/>
    <property type="match status" value="1"/>
</dbReference>
<gene>
    <name evidence="2" type="ORF">LL252_13120</name>
</gene>
<feature type="domain" description="Polymerase nucleotidyl transferase" evidence="1">
    <location>
        <begin position="24"/>
        <end position="77"/>
    </location>
</feature>
<comment type="caution">
    <text evidence="2">The sequence shown here is derived from an EMBL/GenBank/DDBJ whole genome shotgun (WGS) entry which is preliminary data.</text>
</comment>
<proteinExistence type="predicted"/>
<dbReference type="RefSeq" id="WP_228234333.1">
    <property type="nucleotide sequence ID" value="NZ_ARXL01000075.1"/>
</dbReference>
<accession>A0A9Q3YQ77</accession>
<sequence>MEYIERNRAYTNDTLAVLRREIDSVLSRSPEREKLTIVATGSYGRGEASPESDIDLFILFDADDTADDRIESELESVRDVIDQRVPKRTGDTGTFGADTVKSFHDMKTNIGGLHDTNDSLTRRMLFLLEGTWLYQEQCFKDYQRSLLRRYLENSSEKAALPRFLLNDIIRYYRTVATDFEYKIAEDGKEWGLRNIKLRFSRKLLYFGGVLVVAEMANAGRKNWESRALELFSVPVLQRIEDLIEADCSRRVLSIYDQFISNVTDPAVRQELNAVQKDDRLDSEAYQRLRALSEEFSKALSDCLISRYGQDHPIHHGLVF</sequence>
<keyword evidence="3" id="KW-1185">Reference proteome</keyword>
<dbReference type="Pfam" id="PF01909">
    <property type="entry name" value="NTP_transf_2"/>
    <property type="match status" value="1"/>
</dbReference>
<dbReference type="GO" id="GO:0016779">
    <property type="term" value="F:nucleotidyltransferase activity"/>
    <property type="evidence" value="ECO:0007669"/>
    <property type="project" value="InterPro"/>
</dbReference>
<reference evidence="2" key="1">
    <citation type="submission" date="2021-10" db="EMBL/GenBank/DDBJ databases">
        <title>The diversity and Nitrogen Metabolism of Culturable Nitrate-Utilizing Bacteria Within the Oxygen Minimum Zone of the Changjiang (Yangtze River)Estuary.</title>
        <authorList>
            <person name="Zhang D."/>
            <person name="Zheng J."/>
            <person name="Liu S."/>
            <person name="He W."/>
        </authorList>
    </citation>
    <scope>NUCLEOTIDE SEQUENCE</scope>
    <source>
        <strain evidence="2">FXH-223</strain>
    </source>
</reference>
<organism evidence="2 3">
    <name type="scientific">Alloalcanivorax marinus</name>
    <dbReference type="NCBI Taxonomy" id="1177169"/>
    <lineage>
        <taxon>Bacteria</taxon>
        <taxon>Pseudomonadati</taxon>
        <taxon>Pseudomonadota</taxon>
        <taxon>Gammaproteobacteria</taxon>
        <taxon>Oceanospirillales</taxon>
        <taxon>Alcanivoracaceae</taxon>
        <taxon>Alloalcanivorax</taxon>
    </lineage>
</organism>
<evidence type="ECO:0000313" key="2">
    <source>
        <dbReference type="EMBL" id="MCC4309510.1"/>
    </source>
</evidence>
<dbReference type="EMBL" id="JAJGNA010000017">
    <property type="protein sequence ID" value="MCC4309510.1"/>
    <property type="molecule type" value="Genomic_DNA"/>
</dbReference>
<evidence type="ECO:0000259" key="1">
    <source>
        <dbReference type="Pfam" id="PF01909"/>
    </source>
</evidence>